<keyword evidence="3" id="KW-0378">Hydrolase</keyword>
<evidence type="ECO:0000313" key="3">
    <source>
        <dbReference type="EMBL" id="PSL02958.1"/>
    </source>
</evidence>
<dbReference type="GO" id="GO:0004181">
    <property type="term" value="F:metallocarboxypeptidase activity"/>
    <property type="evidence" value="ECO:0007669"/>
    <property type="project" value="InterPro"/>
</dbReference>
<dbReference type="SUPFAM" id="SSF53187">
    <property type="entry name" value="Zn-dependent exopeptidases"/>
    <property type="match status" value="1"/>
</dbReference>
<protein>
    <submittedName>
        <fullName evidence="3">Zinc carboxypeptidase</fullName>
    </submittedName>
</protein>
<name>A0A2P8E0H2_9BACT</name>
<keyword evidence="3" id="KW-0121">Carboxypeptidase</keyword>
<feature type="domain" description="Peptidase M14" evidence="2">
    <location>
        <begin position="110"/>
        <end position="306"/>
    </location>
</feature>
<dbReference type="GO" id="GO:0008270">
    <property type="term" value="F:zinc ion binding"/>
    <property type="evidence" value="ECO:0007669"/>
    <property type="project" value="InterPro"/>
</dbReference>
<gene>
    <name evidence="3" type="ORF">CLV48_10867</name>
</gene>
<keyword evidence="1" id="KW-0812">Transmembrane</keyword>
<dbReference type="CDD" id="cd03143">
    <property type="entry name" value="A4_beta-galactosidase_middle_domain"/>
    <property type="match status" value="1"/>
</dbReference>
<sequence>MEDTLKDRGRLSTPQAPSQYDGTLDVIIFSVNAKIYNLNMTMKKHSVLLLLFFLAAFISFAQKSPKETADISLDYYLPSNFTYDEKIPTPKQVLGFEVGEWNVDYEQLIRYFEKLAANSPRISFEVFGYSYEKRPQVLLTITHPDNLQKIDEIKAERQKLKDPNASLNFDNMPLVLQAGYSVHGNEASGINSSLLAAYHFAAANEIAEDLKNIIILIDPSLNPDGYSRYSTWVNSHRSYNLNGDPNTRELSEAWPGGRGNHYWFDLNRDWLLVQHPESQNRVKKFQEWLPNIYLDYHEMGSNATFFFQPGIPSRDHPLIPKKTVELTEKIAQYHVKAMEEIGSLYYAKESFDEYYFGYGSTYPDIQGSIGILFEQASSRGHLQESNYGPLTFAFTIRNQFRVSISSFEAAKEMRKEINQSMHNFFKSAIQEARSDTDQAYIFGSTTDVARSYHLAEMIKHHAIDIFSLNEDIIVNGVPFAKGHSYIVPLNQPQYRLIKAIFETRNSFRDSLFYDVSAWTMPMAFNLDYMALSSRILNLANVSPLDKNFSLPAGIVKGEKEAYAYGFGWEGYYTPKAAYELMQKGYLVRVSHEPINLADKTVLQRGSILVSMPRDPKEKNPKDLDNELEKIAKATGLTFHSIQSGYTGGINLGSPEIDVLKKPEMALLVGTGVVSLEAGEIWHLMDQRMDVPITLLPTERLAQTDLSRYNVIVMPNGTYNTFGKEEAEKIKSWTASGGTLIARGNALTWLNKQELVKLEFKEDKEAEEKKPAQPYADFTKNTGARMTSGTIFHANLDITHPLGYGYDKGAIYTFRNSNQFLLPAKNPYANPMVYTDKPLASGYVHPENLEKIKNTAVVQVKRLGSGRVVALVDNPNFRAAWHGTNKLFLNAVFFGQIIKSGTAD</sequence>
<dbReference type="Pfam" id="PF00246">
    <property type="entry name" value="Peptidase_M14"/>
    <property type="match status" value="1"/>
</dbReference>
<keyword evidence="1" id="KW-0472">Membrane</keyword>
<feature type="transmembrane region" description="Helical" evidence="1">
    <location>
        <begin position="46"/>
        <end position="62"/>
    </location>
</feature>
<keyword evidence="1" id="KW-1133">Transmembrane helix</keyword>
<comment type="caution">
    <text evidence="3">The sequence shown here is derived from an EMBL/GenBank/DDBJ whole genome shotgun (WGS) entry which is preliminary data.</text>
</comment>
<evidence type="ECO:0000259" key="2">
    <source>
        <dbReference type="Pfam" id="PF00246"/>
    </source>
</evidence>
<dbReference type="GO" id="GO:0006508">
    <property type="term" value="P:proteolysis"/>
    <property type="evidence" value="ECO:0007669"/>
    <property type="project" value="InterPro"/>
</dbReference>
<keyword evidence="3" id="KW-0645">Protease</keyword>
<dbReference type="Gene3D" id="3.40.630.10">
    <property type="entry name" value="Zn peptidases"/>
    <property type="match status" value="1"/>
</dbReference>
<dbReference type="Gene3D" id="3.40.50.880">
    <property type="match status" value="1"/>
</dbReference>
<dbReference type="InterPro" id="IPR000834">
    <property type="entry name" value="Peptidase_M14"/>
</dbReference>
<dbReference type="AlphaFoldDB" id="A0A2P8E0H2"/>
<evidence type="ECO:0000256" key="1">
    <source>
        <dbReference type="SAM" id="Phobius"/>
    </source>
</evidence>
<dbReference type="Proteomes" id="UP000240708">
    <property type="component" value="Unassembled WGS sequence"/>
</dbReference>
<keyword evidence="4" id="KW-1185">Reference proteome</keyword>
<accession>A0A2P8E0H2</accession>
<dbReference type="InterPro" id="IPR029062">
    <property type="entry name" value="Class_I_gatase-like"/>
</dbReference>
<proteinExistence type="predicted"/>
<organism evidence="3 4">
    <name type="scientific">Cecembia rubra</name>
    <dbReference type="NCBI Taxonomy" id="1485585"/>
    <lineage>
        <taxon>Bacteria</taxon>
        <taxon>Pseudomonadati</taxon>
        <taxon>Bacteroidota</taxon>
        <taxon>Cytophagia</taxon>
        <taxon>Cytophagales</taxon>
        <taxon>Cyclobacteriaceae</taxon>
        <taxon>Cecembia</taxon>
    </lineage>
</organism>
<evidence type="ECO:0000313" key="4">
    <source>
        <dbReference type="Proteomes" id="UP000240708"/>
    </source>
</evidence>
<dbReference type="SUPFAM" id="SSF52317">
    <property type="entry name" value="Class I glutamine amidotransferase-like"/>
    <property type="match status" value="1"/>
</dbReference>
<dbReference type="EMBL" id="PYGF01000008">
    <property type="protein sequence ID" value="PSL02958.1"/>
    <property type="molecule type" value="Genomic_DNA"/>
</dbReference>
<reference evidence="3 4" key="1">
    <citation type="submission" date="2018-03" db="EMBL/GenBank/DDBJ databases">
        <title>Genomic Encyclopedia of Archaeal and Bacterial Type Strains, Phase II (KMG-II): from individual species to whole genera.</title>
        <authorList>
            <person name="Goeker M."/>
        </authorList>
    </citation>
    <scope>NUCLEOTIDE SEQUENCE [LARGE SCALE GENOMIC DNA]</scope>
    <source>
        <strain evidence="3 4">DSM 28057</strain>
    </source>
</reference>